<keyword evidence="5 13" id="KW-0812">Transmembrane</keyword>
<keyword evidence="12" id="KW-0407">Ion channel</keyword>
<keyword evidence="8 13" id="KW-1133">Transmembrane helix</keyword>
<dbReference type="Proteomes" id="UP000601435">
    <property type="component" value="Unassembled WGS sequence"/>
</dbReference>
<dbReference type="PANTHER" id="PTHR45628">
    <property type="entry name" value="VOLTAGE-DEPENDENT CALCIUM CHANNEL TYPE A SUBUNIT ALPHA-1"/>
    <property type="match status" value="1"/>
</dbReference>
<dbReference type="OrthoDB" id="431720at2759"/>
<protein>
    <submittedName>
        <fullName evidence="15">Scn11a protein</fullName>
    </submittedName>
</protein>
<keyword evidence="7" id="KW-0851">Voltage-gated channel</keyword>
<proteinExistence type="predicted"/>
<evidence type="ECO:0000256" key="3">
    <source>
        <dbReference type="ARBA" id="ARBA00022568"/>
    </source>
</evidence>
<feature type="transmembrane region" description="Helical" evidence="13">
    <location>
        <begin position="149"/>
        <end position="168"/>
    </location>
</feature>
<dbReference type="Gene3D" id="1.20.120.350">
    <property type="entry name" value="Voltage-gated potassium channels. Chain C"/>
    <property type="match status" value="1"/>
</dbReference>
<dbReference type="GO" id="GO:0008331">
    <property type="term" value="F:high voltage-gated calcium channel activity"/>
    <property type="evidence" value="ECO:0007669"/>
    <property type="project" value="TreeGrafter"/>
</dbReference>
<evidence type="ECO:0000256" key="9">
    <source>
        <dbReference type="ARBA" id="ARBA00023065"/>
    </source>
</evidence>
<keyword evidence="2" id="KW-0813">Transport</keyword>
<gene>
    <name evidence="15" type="primary">Scn11a</name>
    <name evidence="15" type="ORF">SNEC2469_LOCUS5026</name>
</gene>
<dbReference type="InterPro" id="IPR050599">
    <property type="entry name" value="VDCC_alpha-1_subunit"/>
</dbReference>
<evidence type="ECO:0000256" key="11">
    <source>
        <dbReference type="ARBA" id="ARBA00023180"/>
    </source>
</evidence>
<evidence type="ECO:0000313" key="16">
    <source>
        <dbReference type="Proteomes" id="UP000601435"/>
    </source>
</evidence>
<keyword evidence="16" id="KW-1185">Reference proteome</keyword>
<feature type="transmembrane region" description="Helical" evidence="13">
    <location>
        <begin position="334"/>
        <end position="353"/>
    </location>
</feature>
<evidence type="ECO:0000259" key="14">
    <source>
        <dbReference type="Pfam" id="PF00520"/>
    </source>
</evidence>
<evidence type="ECO:0000256" key="2">
    <source>
        <dbReference type="ARBA" id="ARBA00022448"/>
    </source>
</evidence>
<comment type="subcellular location">
    <subcellularLocation>
        <location evidence="1">Membrane</location>
        <topology evidence="1">Multi-pass membrane protein</topology>
    </subcellularLocation>
</comment>
<evidence type="ECO:0000256" key="12">
    <source>
        <dbReference type="ARBA" id="ARBA00023303"/>
    </source>
</evidence>
<feature type="transmembrane region" description="Helical" evidence="13">
    <location>
        <begin position="279"/>
        <end position="308"/>
    </location>
</feature>
<evidence type="ECO:0000256" key="13">
    <source>
        <dbReference type="SAM" id="Phobius"/>
    </source>
</evidence>
<dbReference type="GO" id="GO:0005891">
    <property type="term" value="C:voltage-gated calcium channel complex"/>
    <property type="evidence" value="ECO:0007669"/>
    <property type="project" value="TreeGrafter"/>
</dbReference>
<feature type="transmembrane region" description="Helical" evidence="13">
    <location>
        <begin position="183"/>
        <end position="205"/>
    </location>
</feature>
<evidence type="ECO:0000256" key="5">
    <source>
        <dbReference type="ARBA" id="ARBA00022692"/>
    </source>
</evidence>
<dbReference type="Pfam" id="PF00520">
    <property type="entry name" value="Ion_trans"/>
    <property type="match status" value="1"/>
</dbReference>
<keyword evidence="3" id="KW-0109">Calcium transport</keyword>
<evidence type="ECO:0000256" key="7">
    <source>
        <dbReference type="ARBA" id="ARBA00022882"/>
    </source>
</evidence>
<organism evidence="15 16">
    <name type="scientific">Symbiodinium necroappetens</name>
    <dbReference type="NCBI Taxonomy" id="1628268"/>
    <lineage>
        <taxon>Eukaryota</taxon>
        <taxon>Sar</taxon>
        <taxon>Alveolata</taxon>
        <taxon>Dinophyceae</taxon>
        <taxon>Suessiales</taxon>
        <taxon>Symbiodiniaceae</taxon>
        <taxon>Symbiodinium</taxon>
    </lineage>
</organism>
<evidence type="ECO:0000256" key="8">
    <source>
        <dbReference type="ARBA" id="ARBA00022989"/>
    </source>
</evidence>
<evidence type="ECO:0000313" key="15">
    <source>
        <dbReference type="EMBL" id="CAE7248902.1"/>
    </source>
</evidence>
<dbReference type="GO" id="GO:0098703">
    <property type="term" value="P:calcium ion import across plasma membrane"/>
    <property type="evidence" value="ECO:0007669"/>
    <property type="project" value="TreeGrafter"/>
</dbReference>
<feature type="domain" description="Ion transport" evidence="14">
    <location>
        <begin position="149"/>
        <end position="379"/>
    </location>
</feature>
<dbReference type="SUPFAM" id="SSF81324">
    <property type="entry name" value="Voltage-gated potassium channels"/>
    <property type="match status" value="1"/>
</dbReference>
<dbReference type="InterPro" id="IPR005821">
    <property type="entry name" value="Ion_trans_dom"/>
</dbReference>
<dbReference type="EMBL" id="CAJNJA010009637">
    <property type="protein sequence ID" value="CAE7248902.1"/>
    <property type="molecule type" value="Genomic_DNA"/>
</dbReference>
<accession>A0A812LK10</accession>
<evidence type="ECO:0000256" key="6">
    <source>
        <dbReference type="ARBA" id="ARBA00022837"/>
    </source>
</evidence>
<name>A0A812LK10_9DINO</name>
<comment type="caution">
    <text evidence="15">The sequence shown here is derived from an EMBL/GenBank/DDBJ whole genome shotgun (WGS) entry which is preliminary data.</text>
</comment>
<dbReference type="PANTHER" id="PTHR45628:SF7">
    <property type="entry name" value="VOLTAGE-DEPENDENT CALCIUM CHANNEL TYPE A SUBUNIT ALPHA-1"/>
    <property type="match status" value="1"/>
</dbReference>
<keyword evidence="9" id="KW-0406">Ion transport</keyword>
<keyword evidence="11" id="KW-0325">Glycoprotein</keyword>
<dbReference type="Gene3D" id="1.10.287.70">
    <property type="match status" value="1"/>
</dbReference>
<keyword evidence="6" id="KW-0106">Calcium</keyword>
<reference evidence="15" key="1">
    <citation type="submission" date="2021-02" db="EMBL/GenBank/DDBJ databases">
        <authorList>
            <person name="Dougan E. K."/>
            <person name="Rhodes N."/>
            <person name="Thang M."/>
            <person name="Chan C."/>
        </authorList>
    </citation>
    <scope>NUCLEOTIDE SEQUENCE</scope>
</reference>
<dbReference type="InterPro" id="IPR027359">
    <property type="entry name" value="Volt_channel_dom_sf"/>
</dbReference>
<sequence>MLHRRRVRWVSGEVRVESLDRVAFSGLKQIAHQTDIWEPRVQVGKFKLRPVPVSFSVGHSPSKTLKTKTSQVLAEQVFGLVPDAKREVDEGSSADVPSLAEHPGDFLEVVGSRISSKALVDLLTDGDASDALKSSVTLRRRIRRIICSAYFECCTMVMILLNSLQIGIQIDFIAAAESRTVPIGFRVTDIIFCIFFTVEVGLRLFVHRCRFFTMYGCAWNIIDLVLVVIQLIEETLILIATVTSVGGDVANAPLMRVVGVMRGIKVIRLIRTVRFSENLQLIVSCLVLSLRTFFWTSAFLFIMIYIMAIELTGMVYQHGLDNPGSASMEDLQTWWGNLPLSMLSLFQALTGGIDWNDCMKPLKDHVSPAYAFFLVLWMAYSSW</sequence>
<evidence type="ECO:0000256" key="4">
    <source>
        <dbReference type="ARBA" id="ARBA00022673"/>
    </source>
</evidence>
<evidence type="ECO:0000256" key="10">
    <source>
        <dbReference type="ARBA" id="ARBA00023136"/>
    </source>
</evidence>
<keyword evidence="10 13" id="KW-0472">Membrane</keyword>
<evidence type="ECO:0000256" key="1">
    <source>
        <dbReference type="ARBA" id="ARBA00004141"/>
    </source>
</evidence>
<keyword evidence="4" id="KW-0107">Calcium channel</keyword>
<feature type="non-terminal residue" evidence="15">
    <location>
        <position position="383"/>
    </location>
</feature>
<dbReference type="AlphaFoldDB" id="A0A812LK10"/>